<evidence type="ECO:0000313" key="4">
    <source>
        <dbReference type="Proteomes" id="UP001362999"/>
    </source>
</evidence>
<comment type="caution">
    <text evidence="3">The sequence shown here is derived from an EMBL/GenBank/DDBJ whole genome shotgun (WGS) entry which is preliminary data.</text>
</comment>
<proteinExistence type="predicted"/>
<organism evidence="3 4">
    <name type="scientific">Favolaschia claudopus</name>
    <dbReference type="NCBI Taxonomy" id="2862362"/>
    <lineage>
        <taxon>Eukaryota</taxon>
        <taxon>Fungi</taxon>
        <taxon>Dikarya</taxon>
        <taxon>Basidiomycota</taxon>
        <taxon>Agaricomycotina</taxon>
        <taxon>Agaricomycetes</taxon>
        <taxon>Agaricomycetidae</taxon>
        <taxon>Agaricales</taxon>
        <taxon>Marasmiineae</taxon>
        <taxon>Mycenaceae</taxon>
        <taxon>Favolaschia</taxon>
    </lineage>
</organism>
<feature type="transmembrane region" description="Helical" evidence="2">
    <location>
        <begin position="325"/>
        <end position="346"/>
    </location>
</feature>
<feature type="compositionally biased region" description="Low complexity" evidence="1">
    <location>
        <begin position="363"/>
        <end position="382"/>
    </location>
</feature>
<evidence type="ECO:0000256" key="1">
    <source>
        <dbReference type="SAM" id="MobiDB-lite"/>
    </source>
</evidence>
<reference evidence="3 4" key="1">
    <citation type="journal article" date="2024" name="J Genomics">
        <title>Draft genome sequencing and assembly of Favolaschia claudopus CIRM-BRFM 2984 isolated from oak limbs.</title>
        <authorList>
            <person name="Navarro D."/>
            <person name="Drula E."/>
            <person name="Chaduli D."/>
            <person name="Cazenave R."/>
            <person name="Ahrendt S."/>
            <person name="Wang J."/>
            <person name="Lipzen A."/>
            <person name="Daum C."/>
            <person name="Barry K."/>
            <person name="Grigoriev I.V."/>
            <person name="Favel A."/>
            <person name="Rosso M.N."/>
            <person name="Martin F."/>
        </authorList>
    </citation>
    <scope>NUCLEOTIDE SEQUENCE [LARGE SCALE GENOMIC DNA]</scope>
    <source>
        <strain evidence="3 4">CIRM-BRFM 2984</strain>
    </source>
</reference>
<keyword evidence="2" id="KW-0472">Membrane</keyword>
<gene>
    <name evidence="3" type="ORF">R3P38DRAFT_2791933</name>
</gene>
<feature type="compositionally biased region" description="Low complexity" evidence="1">
    <location>
        <begin position="7"/>
        <end position="26"/>
    </location>
</feature>
<name>A0AAW0AF97_9AGAR</name>
<keyword evidence="2" id="KW-0812">Transmembrane</keyword>
<feature type="region of interest" description="Disordered" evidence="1">
    <location>
        <begin position="356"/>
        <end position="383"/>
    </location>
</feature>
<evidence type="ECO:0000256" key="2">
    <source>
        <dbReference type="SAM" id="Phobius"/>
    </source>
</evidence>
<feature type="transmembrane region" description="Helical" evidence="2">
    <location>
        <begin position="171"/>
        <end position="194"/>
    </location>
</feature>
<feature type="region of interest" description="Disordered" evidence="1">
    <location>
        <begin position="442"/>
        <end position="462"/>
    </location>
</feature>
<dbReference type="AlphaFoldDB" id="A0AAW0AF97"/>
<protein>
    <submittedName>
        <fullName evidence="3">Uncharacterized protein</fullName>
    </submittedName>
</protein>
<feature type="compositionally biased region" description="Gly residues" evidence="1">
    <location>
        <begin position="449"/>
        <end position="460"/>
    </location>
</feature>
<dbReference type="Proteomes" id="UP001362999">
    <property type="component" value="Unassembled WGS sequence"/>
</dbReference>
<sequence length="490" mass="51703">MSRHTISLPLPTTTPRSSSSSSATTSSPPPSPPPTGAATPWTHATTIDVVELPTLPTATKALPLPPSVLQPLRKDDLGKGFAVSAASRRRRADPPLQRIGWLVVIPGLIVSLLSAGLATSLLLYLAMRHDGDGDGGGGGFYVDEVAMSGGREEGGMAPLVGLLASTIITNLVWLIGFPVLVSMSAYWIAASWLSHQQRSRSDQRPNLLTPLQYGLLFKLFSSPGPTSTYQVGSYITNRRMRVKTPAFFSTAFVLVSGILGVTYLISAADIWLHAAAAVVVIDAHSSLPRSHVSSALASSTSASDIPTIPASPLRLRGHYPLAPTVAYLTLLYLHALLALTLTLLLLSAPRTRSPILESPPLPSSDLHPTHTRSTSTSTTIWPSPAPCPTVLQLAHRELTDGLAPIAARLSSRCSMTGGGVLFVEDVNTARVEVGVWEASGRYESEGKTEGGGGGGGGAGFGRKRSRWGDASADRVFGVYKKVVPCRGEIY</sequence>
<accession>A0AAW0AF97</accession>
<dbReference type="EMBL" id="JAWWNJ010000069">
    <property type="protein sequence ID" value="KAK7007783.1"/>
    <property type="molecule type" value="Genomic_DNA"/>
</dbReference>
<feature type="region of interest" description="Disordered" evidence="1">
    <location>
        <begin position="1"/>
        <end position="41"/>
    </location>
</feature>
<feature type="transmembrane region" description="Helical" evidence="2">
    <location>
        <begin position="246"/>
        <end position="265"/>
    </location>
</feature>
<feature type="transmembrane region" description="Helical" evidence="2">
    <location>
        <begin position="99"/>
        <end position="126"/>
    </location>
</feature>
<keyword evidence="2" id="KW-1133">Transmembrane helix</keyword>
<evidence type="ECO:0000313" key="3">
    <source>
        <dbReference type="EMBL" id="KAK7007783.1"/>
    </source>
</evidence>
<keyword evidence="4" id="KW-1185">Reference proteome</keyword>